<proteinExistence type="predicted"/>
<protein>
    <submittedName>
        <fullName evidence="2">GNAT family N-acetyltransferase</fullName>
        <ecNumber evidence="2">2.3.1.-</ecNumber>
    </submittedName>
</protein>
<organism evidence="2 3">
    <name type="scientific">Ideonella paludis</name>
    <dbReference type="NCBI Taxonomy" id="1233411"/>
    <lineage>
        <taxon>Bacteria</taxon>
        <taxon>Pseudomonadati</taxon>
        <taxon>Pseudomonadota</taxon>
        <taxon>Betaproteobacteria</taxon>
        <taxon>Burkholderiales</taxon>
        <taxon>Sphaerotilaceae</taxon>
        <taxon>Ideonella</taxon>
    </lineage>
</organism>
<keyword evidence="2" id="KW-0012">Acyltransferase</keyword>
<dbReference type="Pfam" id="PF00583">
    <property type="entry name" value="Acetyltransf_1"/>
    <property type="match status" value="1"/>
</dbReference>
<reference evidence="2 3" key="1">
    <citation type="submission" date="2021-04" db="EMBL/GenBank/DDBJ databases">
        <title>The genome sequence of type strain Ideonella paludis KCTC 32238.</title>
        <authorList>
            <person name="Liu Y."/>
        </authorList>
    </citation>
    <scope>NUCLEOTIDE SEQUENCE [LARGE SCALE GENOMIC DNA]</scope>
    <source>
        <strain evidence="2 3">KCTC 32238</strain>
    </source>
</reference>
<dbReference type="EMBL" id="JAGQDG010000001">
    <property type="protein sequence ID" value="MBQ0933897.1"/>
    <property type="molecule type" value="Genomic_DNA"/>
</dbReference>
<gene>
    <name evidence="2" type="ORF">KAK11_01055</name>
</gene>
<keyword evidence="3" id="KW-1185">Reference proteome</keyword>
<evidence type="ECO:0000313" key="3">
    <source>
        <dbReference type="Proteomes" id="UP000672097"/>
    </source>
</evidence>
<dbReference type="EC" id="2.3.1.-" evidence="2"/>
<accession>A0ABS5DRY8</accession>
<sequence length="373" mass="41511">MPPFPSKQETAAVTQAHSLTWRPAKASDGPLAYRIEEDAMRPYAEATWGCWLPAADPDGFIAQFDPQHHFIVELNGAPIGVIAVKEQDDAVLLEKLYLGHEHRNVGVGAALLADVVATAQAIGKPVRLRALAVNVRAQAFYLRHGFEVTHQDAQRVHFVKWPRDPASAHPLAPSYLNRSSEMDGQDFDDPPEDSVRDAQTIARRALVLMCVVAIALGDDKQKLVAWLRSSGLWVELSPNELDFITADEPNERQVINASWRSEALLLLLWSLDLVPKIPAATEVCDPAAFKALLPPWVQESATQFIEGARRRSDESLWEMSNELLDLHWTARDARINDRDCPNVNIGIIQERHHGINWIIGYGGAPWDEVATDT</sequence>
<dbReference type="Gene3D" id="3.40.630.30">
    <property type="match status" value="1"/>
</dbReference>
<dbReference type="Pfam" id="PF14094">
    <property type="entry name" value="DUF4272"/>
    <property type="match status" value="1"/>
</dbReference>
<dbReference type="PROSITE" id="PS51186">
    <property type="entry name" value="GNAT"/>
    <property type="match status" value="1"/>
</dbReference>
<dbReference type="SUPFAM" id="SSF55729">
    <property type="entry name" value="Acyl-CoA N-acyltransferases (Nat)"/>
    <property type="match status" value="1"/>
</dbReference>
<dbReference type="InterPro" id="IPR016181">
    <property type="entry name" value="Acyl_CoA_acyltransferase"/>
</dbReference>
<dbReference type="InterPro" id="IPR025368">
    <property type="entry name" value="DUF4272"/>
</dbReference>
<dbReference type="CDD" id="cd04301">
    <property type="entry name" value="NAT_SF"/>
    <property type="match status" value="1"/>
</dbReference>
<feature type="domain" description="N-acetyltransferase" evidence="1">
    <location>
        <begin position="19"/>
        <end position="165"/>
    </location>
</feature>
<dbReference type="InterPro" id="IPR000182">
    <property type="entry name" value="GNAT_dom"/>
</dbReference>
<evidence type="ECO:0000259" key="1">
    <source>
        <dbReference type="PROSITE" id="PS51186"/>
    </source>
</evidence>
<keyword evidence="2" id="KW-0808">Transferase</keyword>
<evidence type="ECO:0000313" key="2">
    <source>
        <dbReference type="EMBL" id="MBQ0933897.1"/>
    </source>
</evidence>
<name>A0ABS5DRY8_9BURK</name>
<dbReference type="Proteomes" id="UP000672097">
    <property type="component" value="Unassembled WGS sequence"/>
</dbReference>
<dbReference type="GO" id="GO:0016746">
    <property type="term" value="F:acyltransferase activity"/>
    <property type="evidence" value="ECO:0007669"/>
    <property type="project" value="UniProtKB-KW"/>
</dbReference>
<comment type="caution">
    <text evidence="2">The sequence shown here is derived from an EMBL/GenBank/DDBJ whole genome shotgun (WGS) entry which is preliminary data.</text>
</comment>